<keyword evidence="1" id="KW-0732">Signal</keyword>
<feature type="chain" id="PRO_5035264163" evidence="1">
    <location>
        <begin position="26"/>
        <end position="143"/>
    </location>
</feature>
<evidence type="ECO:0000313" key="2">
    <source>
        <dbReference type="EMBL" id="GIQ68033.1"/>
    </source>
</evidence>
<proteinExistence type="predicted"/>
<evidence type="ECO:0000256" key="1">
    <source>
        <dbReference type="SAM" id="SignalP"/>
    </source>
</evidence>
<reference evidence="2" key="1">
    <citation type="submission" date="2021-04" db="EMBL/GenBank/DDBJ databases">
        <title>Draft genome sequence of Xylanibacillus composti strain K13.</title>
        <authorList>
            <person name="Uke A."/>
            <person name="Chhe C."/>
            <person name="Baramee S."/>
            <person name="Kosugi A."/>
        </authorList>
    </citation>
    <scope>NUCLEOTIDE SEQUENCE</scope>
    <source>
        <strain evidence="2">K13</strain>
    </source>
</reference>
<gene>
    <name evidence="2" type="ORF">XYCOK13_08570</name>
</gene>
<comment type="caution">
    <text evidence="2">The sequence shown here is derived from an EMBL/GenBank/DDBJ whole genome shotgun (WGS) entry which is preliminary data.</text>
</comment>
<feature type="signal peptide" evidence="1">
    <location>
        <begin position="1"/>
        <end position="25"/>
    </location>
</feature>
<sequence>MKKSTYSCFALLLLFILSACSTSQTTETYHDAEHMPRASITNVFLDLQEKSGWWVVPEEATSLTIHVEAKNTDTVLFWLVPTGTEAWGERTLMGYDQDASDGWSLRWDFGDRKLHNRIYVQALGIDGVSMDSQSINVTADVPE</sequence>
<dbReference type="RefSeq" id="WP_244864990.1">
    <property type="nucleotide sequence ID" value="NZ_BOVK01000012.1"/>
</dbReference>
<keyword evidence="3" id="KW-1185">Reference proteome</keyword>
<dbReference type="EMBL" id="BOVK01000012">
    <property type="protein sequence ID" value="GIQ68033.1"/>
    <property type="molecule type" value="Genomic_DNA"/>
</dbReference>
<evidence type="ECO:0000313" key="3">
    <source>
        <dbReference type="Proteomes" id="UP000677918"/>
    </source>
</evidence>
<accession>A0A8J4H3K0</accession>
<organism evidence="2 3">
    <name type="scientific">Xylanibacillus composti</name>
    <dbReference type="NCBI Taxonomy" id="1572762"/>
    <lineage>
        <taxon>Bacteria</taxon>
        <taxon>Bacillati</taxon>
        <taxon>Bacillota</taxon>
        <taxon>Bacilli</taxon>
        <taxon>Bacillales</taxon>
        <taxon>Paenibacillaceae</taxon>
        <taxon>Xylanibacillus</taxon>
    </lineage>
</organism>
<protein>
    <submittedName>
        <fullName evidence="2">Uncharacterized protein</fullName>
    </submittedName>
</protein>
<dbReference type="AlphaFoldDB" id="A0A8J4H3K0"/>
<dbReference type="PROSITE" id="PS51257">
    <property type="entry name" value="PROKAR_LIPOPROTEIN"/>
    <property type="match status" value="1"/>
</dbReference>
<name>A0A8J4H3K0_9BACL</name>
<dbReference type="Proteomes" id="UP000677918">
    <property type="component" value="Unassembled WGS sequence"/>
</dbReference>